<protein>
    <submittedName>
        <fullName evidence="2">DDE superfamily endonuclease</fullName>
    </submittedName>
</protein>
<dbReference type="PANTHER" id="PTHR33627:SF1">
    <property type="entry name" value="TRANSPOSASE"/>
    <property type="match status" value="1"/>
</dbReference>
<gene>
    <name evidence="2" type="ORF">SAMN05443639_1081</name>
</gene>
<dbReference type="PANTHER" id="PTHR33627">
    <property type="entry name" value="TRANSPOSASE"/>
    <property type="match status" value="1"/>
</dbReference>
<dbReference type="Pfam" id="PF13546">
    <property type="entry name" value="DDE_5"/>
    <property type="match status" value="1"/>
</dbReference>
<feature type="domain" description="Transposase IS701-like DDE" evidence="1">
    <location>
        <begin position="30"/>
        <end position="142"/>
    </location>
</feature>
<dbReference type="Proteomes" id="UP000199181">
    <property type="component" value="Unassembled WGS sequence"/>
</dbReference>
<organism evidence="2 3">
    <name type="scientific">Stigmatella erecta</name>
    <dbReference type="NCBI Taxonomy" id="83460"/>
    <lineage>
        <taxon>Bacteria</taxon>
        <taxon>Pseudomonadati</taxon>
        <taxon>Myxococcota</taxon>
        <taxon>Myxococcia</taxon>
        <taxon>Myxococcales</taxon>
        <taxon>Cystobacterineae</taxon>
        <taxon>Archangiaceae</taxon>
        <taxon>Stigmatella</taxon>
    </lineage>
</organism>
<keyword evidence="2" id="KW-0378">Hydrolase</keyword>
<reference evidence="3" key="1">
    <citation type="submission" date="2016-10" db="EMBL/GenBank/DDBJ databases">
        <authorList>
            <person name="Varghese N."/>
            <person name="Submissions S."/>
        </authorList>
    </citation>
    <scope>NUCLEOTIDE SEQUENCE [LARGE SCALE GENOMIC DNA]</scope>
    <source>
        <strain evidence="3">DSM 16858</strain>
    </source>
</reference>
<sequence length="143" mass="15819">MAAQAATQFEEVVLLEKLSAELERLTEWMEPHFRRREAPEAASSYVKALLSRAERKNTWGLSQEAGKEAPYAFQHLLLRASWDESTVRDDVLTYARQSLGEGGVLAVDETGFLKKGDKSAGVARQYTGTAGRIENSQVGVFLA</sequence>
<evidence type="ECO:0000313" key="3">
    <source>
        <dbReference type="Proteomes" id="UP000199181"/>
    </source>
</evidence>
<dbReference type="EMBL" id="FOIJ01000008">
    <property type="protein sequence ID" value="SEU12770.1"/>
    <property type="molecule type" value="Genomic_DNA"/>
</dbReference>
<feature type="non-terminal residue" evidence="2">
    <location>
        <position position="143"/>
    </location>
</feature>
<evidence type="ECO:0000313" key="2">
    <source>
        <dbReference type="EMBL" id="SEU12770.1"/>
    </source>
</evidence>
<dbReference type="GO" id="GO:0004519">
    <property type="term" value="F:endonuclease activity"/>
    <property type="evidence" value="ECO:0007669"/>
    <property type="project" value="UniProtKB-KW"/>
</dbReference>
<dbReference type="InterPro" id="IPR039365">
    <property type="entry name" value="IS701-like"/>
</dbReference>
<keyword evidence="2" id="KW-0255">Endonuclease</keyword>
<dbReference type="InterPro" id="IPR038721">
    <property type="entry name" value="IS701-like_DDE_dom"/>
</dbReference>
<name>A0A1I0JQS6_9BACT</name>
<proteinExistence type="predicted"/>
<accession>A0A1I0JQS6</accession>
<keyword evidence="2" id="KW-0540">Nuclease</keyword>
<evidence type="ECO:0000259" key="1">
    <source>
        <dbReference type="Pfam" id="PF13546"/>
    </source>
</evidence>
<keyword evidence="3" id="KW-1185">Reference proteome</keyword>
<dbReference type="AlphaFoldDB" id="A0A1I0JQS6"/>